<keyword evidence="5 12" id="KW-0963">Cytoplasm</keyword>
<dbReference type="OrthoDB" id="9815641at2"/>
<evidence type="ECO:0000259" key="13">
    <source>
        <dbReference type="Pfam" id="PF04452"/>
    </source>
</evidence>
<evidence type="ECO:0000256" key="1">
    <source>
        <dbReference type="ARBA" id="ARBA00004496"/>
    </source>
</evidence>
<dbReference type="GO" id="GO:0070475">
    <property type="term" value="P:rRNA base methylation"/>
    <property type="evidence" value="ECO:0007669"/>
    <property type="project" value="TreeGrafter"/>
</dbReference>
<dbReference type="InterPro" id="IPR006700">
    <property type="entry name" value="RsmE"/>
</dbReference>
<dbReference type="PANTHER" id="PTHR30027:SF3">
    <property type="entry name" value="16S RRNA (URACIL(1498)-N(3))-METHYLTRANSFERASE"/>
    <property type="match status" value="1"/>
</dbReference>
<dbReference type="Gene3D" id="2.40.240.20">
    <property type="entry name" value="Hypothetical PUA domain-like, domain 1"/>
    <property type="match status" value="1"/>
</dbReference>
<dbReference type="PIRSF" id="PIRSF015601">
    <property type="entry name" value="MTase_slr0722"/>
    <property type="match status" value="1"/>
</dbReference>
<dbReference type="AlphaFoldDB" id="A0A562T2C1"/>
<evidence type="ECO:0000256" key="2">
    <source>
        <dbReference type="ARBA" id="ARBA00005528"/>
    </source>
</evidence>
<dbReference type="EC" id="2.1.1.193" evidence="3 12"/>
<evidence type="ECO:0000256" key="3">
    <source>
        <dbReference type="ARBA" id="ARBA00012328"/>
    </source>
</evidence>
<dbReference type="InterPro" id="IPR046886">
    <property type="entry name" value="RsmE_MTase_dom"/>
</dbReference>
<evidence type="ECO:0000256" key="5">
    <source>
        <dbReference type="ARBA" id="ARBA00022490"/>
    </source>
</evidence>
<keyword evidence="9 12" id="KW-0949">S-adenosyl-L-methionine</keyword>
<dbReference type="Pfam" id="PF04452">
    <property type="entry name" value="Methyltrans_RNA"/>
    <property type="match status" value="1"/>
</dbReference>
<dbReference type="NCBIfam" id="TIGR00046">
    <property type="entry name" value="RsmE family RNA methyltransferase"/>
    <property type="match status" value="1"/>
</dbReference>
<comment type="subcellular location">
    <subcellularLocation>
        <location evidence="1 12">Cytoplasm</location>
    </subcellularLocation>
</comment>
<keyword evidence="8 12" id="KW-0808">Transferase</keyword>
<comment type="catalytic activity">
    <reaction evidence="11 12">
        <text>uridine(1498) in 16S rRNA + S-adenosyl-L-methionine = N(3)-methyluridine(1498) in 16S rRNA + S-adenosyl-L-homocysteine + H(+)</text>
        <dbReference type="Rhea" id="RHEA:42920"/>
        <dbReference type="Rhea" id="RHEA-COMP:10283"/>
        <dbReference type="Rhea" id="RHEA-COMP:10284"/>
        <dbReference type="ChEBI" id="CHEBI:15378"/>
        <dbReference type="ChEBI" id="CHEBI:57856"/>
        <dbReference type="ChEBI" id="CHEBI:59789"/>
        <dbReference type="ChEBI" id="CHEBI:65315"/>
        <dbReference type="ChEBI" id="CHEBI:74502"/>
        <dbReference type="EC" id="2.1.1.193"/>
    </reaction>
</comment>
<comment type="caution">
    <text evidence="15">The sequence shown here is derived from an EMBL/GenBank/DDBJ whole genome shotgun (WGS) entry which is preliminary data.</text>
</comment>
<feature type="domain" description="Ribosomal RNA small subunit methyltransferase E PUA-like" evidence="14">
    <location>
        <begin position="26"/>
        <end position="68"/>
    </location>
</feature>
<dbReference type="Pfam" id="PF20260">
    <property type="entry name" value="PUA_4"/>
    <property type="match status" value="1"/>
</dbReference>
<evidence type="ECO:0000256" key="10">
    <source>
        <dbReference type="ARBA" id="ARBA00025699"/>
    </source>
</evidence>
<reference evidence="15 16" key="1">
    <citation type="submission" date="2019-07" db="EMBL/GenBank/DDBJ databases">
        <title>Genomic Encyclopedia of Archaeal and Bacterial Type Strains, Phase II (KMG-II): from individual species to whole genera.</title>
        <authorList>
            <person name="Goeker M."/>
        </authorList>
    </citation>
    <scope>NUCLEOTIDE SEQUENCE [LARGE SCALE GENOMIC DNA]</scope>
    <source>
        <strain evidence="15 16">ATCC BAA-252</strain>
    </source>
</reference>
<keyword evidence="16" id="KW-1185">Reference proteome</keyword>
<evidence type="ECO:0000313" key="16">
    <source>
        <dbReference type="Proteomes" id="UP000320593"/>
    </source>
</evidence>
<evidence type="ECO:0000313" key="15">
    <source>
        <dbReference type="EMBL" id="TWI87533.1"/>
    </source>
</evidence>
<dbReference type="SUPFAM" id="SSF88697">
    <property type="entry name" value="PUA domain-like"/>
    <property type="match status" value="1"/>
</dbReference>
<dbReference type="InterPro" id="IPR029028">
    <property type="entry name" value="Alpha/beta_knot_MTases"/>
</dbReference>
<evidence type="ECO:0000256" key="11">
    <source>
        <dbReference type="ARBA" id="ARBA00047944"/>
    </source>
</evidence>
<evidence type="ECO:0000256" key="8">
    <source>
        <dbReference type="ARBA" id="ARBA00022679"/>
    </source>
</evidence>
<comment type="similarity">
    <text evidence="2 12">Belongs to the RNA methyltransferase RsmE family.</text>
</comment>
<dbReference type="GO" id="GO:0005737">
    <property type="term" value="C:cytoplasm"/>
    <property type="evidence" value="ECO:0007669"/>
    <property type="project" value="UniProtKB-SubCell"/>
</dbReference>
<comment type="function">
    <text evidence="10 12">Specifically methylates the N3 position of the uracil ring of uridine 1498 (m3U1498) in 16S rRNA. Acts on the fully assembled 30S ribosomal subunit.</text>
</comment>
<dbReference type="EMBL" id="VLLF01000004">
    <property type="protein sequence ID" value="TWI87533.1"/>
    <property type="molecule type" value="Genomic_DNA"/>
</dbReference>
<evidence type="ECO:0000256" key="9">
    <source>
        <dbReference type="ARBA" id="ARBA00022691"/>
    </source>
</evidence>
<name>A0A562T2C1_9HYPH</name>
<dbReference type="Gene3D" id="3.40.1280.10">
    <property type="match status" value="1"/>
</dbReference>
<organism evidence="15 16">
    <name type="scientific">Roseibium hamelinense</name>
    <dbReference type="NCBI Taxonomy" id="150831"/>
    <lineage>
        <taxon>Bacteria</taxon>
        <taxon>Pseudomonadati</taxon>
        <taxon>Pseudomonadota</taxon>
        <taxon>Alphaproteobacteria</taxon>
        <taxon>Hyphomicrobiales</taxon>
        <taxon>Stappiaceae</taxon>
        <taxon>Roseibium</taxon>
    </lineage>
</organism>
<dbReference type="Proteomes" id="UP000320593">
    <property type="component" value="Unassembled WGS sequence"/>
</dbReference>
<dbReference type="InterPro" id="IPR029026">
    <property type="entry name" value="tRNA_m1G_MTases_N"/>
</dbReference>
<gene>
    <name evidence="15" type="ORF">JM93_02099</name>
</gene>
<sequence>MAKYEFKLQRLFLRHVLAADARVEADRSQANYLLNVLRLKTGDRVLVFNGEDGEWLAAIEATGRKACTMILERQTRPQTAKNDLHYLFAPLKQARQDYMVQKAVEMGAGTIAPVMTQHTQISRVNLERMEANVIEAAEQCGVLSVPDVTRMKNLKDVIGAWAADHPGRRLLFCDEGEETHNPLPALASLAEQDVRPLALLIGPEGGFSEEERSLLRSQAFVVPIPLGPRILRADTAAVAALAIIQTTLGDWTR</sequence>
<dbReference type="InterPro" id="IPR046887">
    <property type="entry name" value="RsmE_PUA-like"/>
</dbReference>
<dbReference type="RefSeq" id="WP_145342943.1">
    <property type="nucleotide sequence ID" value="NZ_SMLY01000071.1"/>
</dbReference>
<evidence type="ECO:0000256" key="4">
    <source>
        <dbReference type="ARBA" id="ARBA00013673"/>
    </source>
</evidence>
<proteinExistence type="inferred from homology"/>
<evidence type="ECO:0000256" key="12">
    <source>
        <dbReference type="PIRNR" id="PIRNR015601"/>
    </source>
</evidence>
<evidence type="ECO:0000256" key="6">
    <source>
        <dbReference type="ARBA" id="ARBA00022552"/>
    </source>
</evidence>
<keyword evidence="6 12" id="KW-0698">rRNA processing</keyword>
<feature type="domain" description="Ribosomal RNA small subunit methyltransferase E methyltransferase" evidence="13">
    <location>
        <begin position="81"/>
        <end position="245"/>
    </location>
</feature>
<dbReference type="GO" id="GO:0070042">
    <property type="term" value="F:rRNA (uridine-N3-)-methyltransferase activity"/>
    <property type="evidence" value="ECO:0007669"/>
    <property type="project" value="TreeGrafter"/>
</dbReference>
<dbReference type="PANTHER" id="PTHR30027">
    <property type="entry name" value="RIBOSOMAL RNA SMALL SUBUNIT METHYLTRANSFERASE E"/>
    <property type="match status" value="1"/>
</dbReference>
<dbReference type="CDD" id="cd18084">
    <property type="entry name" value="RsmE-like"/>
    <property type="match status" value="1"/>
</dbReference>
<keyword evidence="7 12" id="KW-0489">Methyltransferase</keyword>
<evidence type="ECO:0000259" key="14">
    <source>
        <dbReference type="Pfam" id="PF20260"/>
    </source>
</evidence>
<protein>
    <recommendedName>
        <fullName evidence="4 12">Ribosomal RNA small subunit methyltransferase E</fullName>
        <ecNumber evidence="3 12">2.1.1.193</ecNumber>
    </recommendedName>
</protein>
<dbReference type="InterPro" id="IPR015947">
    <property type="entry name" value="PUA-like_sf"/>
</dbReference>
<dbReference type="SUPFAM" id="SSF75217">
    <property type="entry name" value="alpha/beta knot"/>
    <property type="match status" value="1"/>
</dbReference>
<accession>A0A562T2C1</accession>
<dbReference type="NCBIfam" id="NF008696">
    <property type="entry name" value="PRK11713.3-5"/>
    <property type="match status" value="1"/>
</dbReference>
<evidence type="ECO:0000256" key="7">
    <source>
        <dbReference type="ARBA" id="ARBA00022603"/>
    </source>
</evidence>